<protein>
    <recommendedName>
        <fullName evidence="3">Phage protein</fullName>
    </recommendedName>
</protein>
<dbReference type="EMBL" id="PVTZ01000012">
    <property type="protein sequence ID" value="PRZ12681.1"/>
    <property type="molecule type" value="Genomic_DNA"/>
</dbReference>
<name>A0ABX5EPI4_9BACL</name>
<accession>A0ABX5EPI4</accession>
<proteinExistence type="predicted"/>
<evidence type="ECO:0000313" key="2">
    <source>
        <dbReference type="Proteomes" id="UP000238836"/>
    </source>
</evidence>
<dbReference type="Proteomes" id="UP000238836">
    <property type="component" value="Unassembled WGS sequence"/>
</dbReference>
<gene>
    <name evidence="1" type="ORF">CLV36_11278</name>
</gene>
<sequence>MVMQTDDQWTLELWHRFGDIRKATFECPGCGHIQSIQDFINLNLDPSRAYKDCIGNFVDQLGCNFSVDSDGDLSDKTRLIVNREGKEIRVFNFI</sequence>
<dbReference type="NCBIfam" id="NF041591">
    <property type="entry name" value="CxxC_VVA0879"/>
    <property type="match status" value="1"/>
</dbReference>
<organism evidence="1 2">
    <name type="scientific">Laceyella sediminis</name>
    <dbReference type="NCBI Taxonomy" id="573074"/>
    <lineage>
        <taxon>Bacteria</taxon>
        <taxon>Bacillati</taxon>
        <taxon>Bacillota</taxon>
        <taxon>Bacilli</taxon>
        <taxon>Bacillales</taxon>
        <taxon>Thermoactinomycetaceae</taxon>
        <taxon>Laceyella</taxon>
    </lineage>
</organism>
<comment type="caution">
    <text evidence="1">The sequence shown here is derived from an EMBL/GenBank/DDBJ whole genome shotgun (WGS) entry which is preliminary data.</text>
</comment>
<evidence type="ECO:0008006" key="3">
    <source>
        <dbReference type="Google" id="ProtNLM"/>
    </source>
</evidence>
<evidence type="ECO:0000313" key="1">
    <source>
        <dbReference type="EMBL" id="PRZ12681.1"/>
    </source>
</evidence>
<reference evidence="1 2" key="1">
    <citation type="submission" date="2018-03" db="EMBL/GenBank/DDBJ databases">
        <title>Genomic Encyclopedia of Archaeal and Bacterial Type Strains, Phase II (KMG-II): from individual species to whole genera.</title>
        <authorList>
            <person name="Goeker M."/>
        </authorList>
    </citation>
    <scope>NUCLEOTIDE SEQUENCE [LARGE SCALE GENOMIC DNA]</scope>
    <source>
        <strain evidence="1 2">RHA1</strain>
    </source>
</reference>
<dbReference type="InterPro" id="IPR048166">
    <property type="entry name" value="VVA0879-like"/>
</dbReference>
<keyword evidence="2" id="KW-1185">Reference proteome</keyword>